<evidence type="ECO:0000313" key="2">
    <source>
        <dbReference type="EMBL" id="QWY77245.1"/>
    </source>
</evidence>
<dbReference type="Proteomes" id="UP000683551">
    <property type="component" value="Chromosome"/>
</dbReference>
<keyword evidence="2" id="KW-0808">Transferase</keyword>
<dbReference type="InterPro" id="IPR005835">
    <property type="entry name" value="NTP_transferase_dom"/>
</dbReference>
<accession>A0A9E6MVQ1</accession>
<dbReference type="InterPro" id="IPR050486">
    <property type="entry name" value="Mannose-1P_guanyltransferase"/>
</dbReference>
<sequence>MADTVPDRVYLLMPQAMILAAGRGERLRPFTDQRPKPLLPVRGKPLIEWQIEGLVRAGFDEIVVNGAWLAEPLESFLAQGQRWGITLHWSRENQALGTAGGVVQALPFLTDPIFAVVSADIHTTYAYELLRVRLERWRNSLEGEGVDQPPLAHLVLVEDERYPPDFSLDAKGRVTPPTDRAGTYGNIGLFRRSFFTSLERGENADLGALLRDAVSRHQVSGEWTVSPWINVGTLAEWQRAEKLFEGV</sequence>
<dbReference type="GO" id="GO:0016740">
    <property type="term" value="F:transferase activity"/>
    <property type="evidence" value="ECO:0007669"/>
    <property type="project" value="UniProtKB-KW"/>
</dbReference>
<organism evidence="2 3">
    <name type="scientific">Ferrovum myxofaciens</name>
    <dbReference type="NCBI Taxonomy" id="416213"/>
    <lineage>
        <taxon>Bacteria</taxon>
        <taxon>Pseudomonadati</taxon>
        <taxon>Pseudomonadota</taxon>
        <taxon>Betaproteobacteria</taxon>
        <taxon>Ferrovales</taxon>
        <taxon>Ferrovaceae</taxon>
        <taxon>Ferrovum</taxon>
    </lineage>
</organism>
<dbReference type="InterPro" id="IPR029044">
    <property type="entry name" value="Nucleotide-diphossugar_trans"/>
</dbReference>
<reference evidence="2" key="1">
    <citation type="submission" date="2021-02" db="EMBL/GenBank/DDBJ databases">
        <title>Comparative genomics of Ferrovum myxofaciens strains, predominant extremophile bacteria forming large biofilm stalactites in acid mine ecosystems.</title>
        <authorList>
            <person name="Burkartova K."/>
            <person name="Ridl J."/>
            <person name="Pajer P."/>
            <person name="Falteisek L."/>
        </authorList>
    </citation>
    <scope>NUCLEOTIDE SEQUENCE</scope>
    <source>
        <strain evidence="2">MI1III</strain>
    </source>
</reference>
<evidence type="ECO:0000313" key="3">
    <source>
        <dbReference type="Proteomes" id="UP000683551"/>
    </source>
</evidence>
<dbReference type="Gene3D" id="3.90.550.10">
    <property type="entry name" value="Spore Coat Polysaccharide Biosynthesis Protein SpsA, Chain A"/>
    <property type="match status" value="1"/>
</dbReference>
<protein>
    <submittedName>
        <fullName evidence="2">NTP transferase domain-containing protein</fullName>
    </submittedName>
</protein>
<dbReference type="SUPFAM" id="SSF53448">
    <property type="entry name" value="Nucleotide-diphospho-sugar transferases"/>
    <property type="match status" value="1"/>
</dbReference>
<dbReference type="AlphaFoldDB" id="A0A9E6MVQ1"/>
<dbReference type="Pfam" id="PF00483">
    <property type="entry name" value="NTP_transferase"/>
    <property type="match status" value="1"/>
</dbReference>
<feature type="domain" description="Nucleotidyl transferase" evidence="1">
    <location>
        <begin position="16"/>
        <end position="128"/>
    </location>
</feature>
<evidence type="ECO:0000259" key="1">
    <source>
        <dbReference type="Pfam" id="PF00483"/>
    </source>
</evidence>
<proteinExistence type="predicted"/>
<dbReference type="PANTHER" id="PTHR22572">
    <property type="entry name" value="SUGAR-1-PHOSPHATE GUANYL TRANSFERASE"/>
    <property type="match status" value="1"/>
</dbReference>
<name>A0A9E6MVQ1_9PROT</name>
<gene>
    <name evidence="2" type="ORF">JZL65_12365</name>
</gene>
<dbReference type="EMBL" id="CP071137">
    <property type="protein sequence ID" value="QWY77245.1"/>
    <property type="molecule type" value="Genomic_DNA"/>
</dbReference>
<dbReference type="RefSeq" id="WP_156472682.1">
    <property type="nucleotide sequence ID" value="NZ_CP070327.1"/>
</dbReference>